<name>A0A6J5DLB9_9BURK</name>
<evidence type="ECO:0000313" key="2">
    <source>
        <dbReference type="Proteomes" id="UP000494363"/>
    </source>
</evidence>
<evidence type="ECO:0000313" key="1">
    <source>
        <dbReference type="EMBL" id="CAB3754888.1"/>
    </source>
</evidence>
<keyword evidence="2" id="KW-1185">Reference proteome</keyword>
<protein>
    <submittedName>
        <fullName evidence="1">Uncharacterized protein</fullName>
    </submittedName>
</protein>
<proteinExistence type="predicted"/>
<sequence>MAVDWLVNERCDTLVIEGHVELAAAVEAMQRESTGYEFPAPRHAWMRYMNAPEYEPVESGYGWRGECQRGDKGAEAVTIAVRST</sequence>
<accession>A0A6J5DLB9</accession>
<dbReference type="AlphaFoldDB" id="A0A6J5DLB9"/>
<organism evidence="1 2">
    <name type="scientific">Paraburkholderia humisilvae</name>
    <dbReference type="NCBI Taxonomy" id="627669"/>
    <lineage>
        <taxon>Bacteria</taxon>
        <taxon>Pseudomonadati</taxon>
        <taxon>Pseudomonadota</taxon>
        <taxon>Betaproteobacteria</taxon>
        <taxon>Burkholderiales</taxon>
        <taxon>Burkholderiaceae</taxon>
        <taxon>Paraburkholderia</taxon>
    </lineage>
</organism>
<reference evidence="1 2" key="1">
    <citation type="submission" date="2020-04" db="EMBL/GenBank/DDBJ databases">
        <authorList>
            <person name="De Canck E."/>
        </authorList>
    </citation>
    <scope>NUCLEOTIDE SEQUENCE [LARGE SCALE GENOMIC DNA]</scope>
    <source>
        <strain evidence="1 2">LMG 29542</strain>
    </source>
</reference>
<gene>
    <name evidence="1" type="ORF">LMG29542_02479</name>
</gene>
<dbReference type="Proteomes" id="UP000494363">
    <property type="component" value="Unassembled WGS sequence"/>
</dbReference>
<dbReference type="EMBL" id="CADIKH010000009">
    <property type="protein sequence ID" value="CAB3754888.1"/>
    <property type="molecule type" value="Genomic_DNA"/>
</dbReference>